<dbReference type="AlphaFoldDB" id="A0A1M6GF24"/>
<evidence type="ECO:0000313" key="1">
    <source>
        <dbReference type="EMBL" id="SHJ08552.1"/>
    </source>
</evidence>
<dbReference type="OrthoDB" id="2881498at2"/>
<dbReference type="EMBL" id="FQZB01000006">
    <property type="protein sequence ID" value="SHJ08552.1"/>
    <property type="molecule type" value="Genomic_DNA"/>
</dbReference>
<dbReference type="Proteomes" id="UP000184310">
    <property type="component" value="Unassembled WGS sequence"/>
</dbReference>
<sequence>MIILYCGLKQKYLISQIEKFKINEQHVFKFIKKDTHNNIKLYFDTILEDDGEACHIMKNIILRSDFGQILFFNIVSFDGEKITWFH</sequence>
<proteinExistence type="predicted"/>
<keyword evidence="2" id="KW-1185">Reference proteome</keyword>
<evidence type="ECO:0000313" key="2">
    <source>
        <dbReference type="Proteomes" id="UP000184310"/>
    </source>
</evidence>
<dbReference type="RefSeq" id="WP_072985846.1">
    <property type="nucleotide sequence ID" value="NZ_FQZB01000006.1"/>
</dbReference>
<gene>
    <name evidence="1" type="ORF">SAMN02745163_01272</name>
</gene>
<organism evidence="1 2">
    <name type="scientific">Clostridium cavendishii DSM 21758</name>
    <dbReference type="NCBI Taxonomy" id="1121302"/>
    <lineage>
        <taxon>Bacteria</taxon>
        <taxon>Bacillati</taxon>
        <taxon>Bacillota</taxon>
        <taxon>Clostridia</taxon>
        <taxon>Eubacteriales</taxon>
        <taxon>Clostridiaceae</taxon>
        <taxon>Clostridium</taxon>
    </lineage>
</organism>
<name>A0A1M6GF24_9CLOT</name>
<accession>A0A1M6GF24</accession>
<protein>
    <submittedName>
        <fullName evidence="1">Uncharacterized protein</fullName>
    </submittedName>
</protein>
<reference evidence="1 2" key="1">
    <citation type="submission" date="2016-11" db="EMBL/GenBank/DDBJ databases">
        <authorList>
            <person name="Jaros S."/>
            <person name="Januszkiewicz K."/>
            <person name="Wedrychowicz H."/>
        </authorList>
    </citation>
    <scope>NUCLEOTIDE SEQUENCE [LARGE SCALE GENOMIC DNA]</scope>
    <source>
        <strain evidence="1 2">DSM 21758</strain>
    </source>
</reference>